<dbReference type="GeneID" id="67021261"/>
<accession>A0A8J2HUU2</accession>
<evidence type="ECO:0000313" key="2">
    <source>
        <dbReference type="EMBL" id="CAG5141301.1"/>
    </source>
</evidence>
<evidence type="ECO:0000313" key="3">
    <source>
        <dbReference type="Proteomes" id="UP000676310"/>
    </source>
</evidence>
<proteinExistence type="predicted"/>
<dbReference type="RefSeq" id="XP_043164437.1">
    <property type="nucleotide sequence ID" value="XM_043308502.1"/>
</dbReference>
<name>A0A8J2HUU2_9PLEO</name>
<gene>
    <name evidence="2" type="ORF">ALTATR162_LOCUS908</name>
</gene>
<comment type="caution">
    <text evidence="2">The sequence shown here is derived from an EMBL/GenBank/DDBJ whole genome shotgun (WGS) entry which is preliminary data.</text>
</comment>
<dbReference type="EMBL" id="CAJRGZ010000015">
    <property type="protein sequence ID" value="CAG5141301.1"/>
    <property type="molecule type" value="Genomic_DNA"/>
</dbReference>
<sequence>MNVFLKKPTGWKSDGSYLRRSANGQIKVIRPEADSTKKSTTSQGTKSDADHSSKEAKEKRNKDLMTTKAGLKYLSFKTGGSLTAKSKVFDGVGRIVDGRR</sequence>
<dbReference type="Proteomes" id="UP000676310">
    <property type="component" value="Unassembled WGS sequence"/>
</dbReference>
<feature type="region of interest" description="Disordered" evidence="1">
    <location>
        <begin position="22"/>
        <end position="64"/>
    </location>
</feature>
<organism evidence="2 3">
    <name type="scientific">Alternaria atra</name>
    <dbReference type="NCBI Taxonomy" id="119953"/>
    <lineage>
        <taxon>Eukaryota</taxon>
        <taxon>Fungi</taxon>
        <taxon>Dikarya</taxon>
        <taxon>Ascomycota</taxon>
        <taxon>Pezizomycotina</taxon>
        <taxon>Dothideomycetes</taxon>
        <taxon>Pleosporomycetidae</taxon>
        <taxon>Pleosporales</taxon>
        <taxon>Pleosporineae</taxon>
        <taxon>Pleosporaceae</taxon>
        <taxon>Alternaria</taxon>
        <taxon>Alternaria sect. Ulocladioides</taxon>
    </lineage>
</organism>
<reference evidence="2" key="1">
    <citation type="submission" date="2021-05" db="EMBL/GenBank/DDBJ databases">
        <authorList>
            <person name="Stam R."/>
        </authorList>
    </citation>
    <scope>NUCLEOTIDE SEQUENCE</scope>
    <source>
        <strain evidence="2">CS162</strain>
    </source>
</reference>
<dbReference type="AlphaFoldDB" id="A0A8J2HUU2"/>
<feature type="compositionally biased region" description="Basic and acidic residues" evidence="1">
    <location>
        <begin position="47"/>
        <end position="64"/>
    </location>
</feature>
<protein>
    <submittedName>
        <fullName evidence="2">Uncharacterized protein</fullName>
    </submittedName>
</protein>
<keyword evidence="3" id="KW-1185">Reference proteome</keyword>
<evidence type="ECO:0000256" key="1">
    <source>
        <dbReference type="SAM" id="MobiDB-lite"/>
    </source>
</evidence>